<protein>
    <submittedName>
        <fullName evidence="7">N-acetylglucosamine-6-phosphate deacetylase</fullName>
        <ecNumber evidence="7">3.5.1.25</ecNumber>
    </submittedName>
</protein>
<dbReference type="PANTHER" id="PTHR11113:SF14">
    <property type="entry name" value="N-ACETYLGLUCOSAMINE-6-PHOSPHATE DEACETYLASE"/>
    <property type="match status" value="1"/>
</dbReference>
<dbReference type="RefSeq" id="WP_209842033.1">
    <property type="nucleotide sequence ID" value="NZ_JAGGJP010000013.1"/>
</dbReference>
<proteinExistence type="inferred from homology"/>
<evidence type="ECO:0000256" key="1">
    <source>
        <dbReference type="ARBA" id="ARBA00010716"/>
    </source>
</evidence>
<dbReference type="InterPro" id="IPR003764">
    <property type="entry name" value="GlcNAc_6-P_deAcase"/>
</dbReference>
<dbReference type="EMBL" id="JBHSNA010000014">
    <property type="protein sequence ID" value="MFC5567443.1"/>
    <property type="molecule type" value="Genomic_DNA"/>
</dbReference>
<dbReference type="SUPFAM" id="SSF51338">
    <property type="entry name" value="Composite domain of metallo-dependent hydrolases"/>
    <property type="match status" value="1"/>
</dbReference>
<gene>
    <name evidence="7" type="ORF">ACFPOC_13600</name>
</gene>
<dbReference type="Pfam" id="PF01979">
    <property type="entry name" value="Amidohydro_1"/>
    <property type="match status" value="1"/>
</dbReference>
<dbReference type="PIRSF" id="PIRSF038994">
    <property type="entry name" value="NagA"/>
    <property type="match status" value="1"/>
</dbReference>
<evidence type="ECO:0000256" key="3">
    <source>
        <dbReference type="ARBA" id="ARBA00022801"/>
    </source>
</evidence>
<evidence type="ECO:0000256" key="5">
    <source>
        <dbReference type="PIRNR" id="PIRNR038994"/>
    </source>
</evidence>
<evidence type="ECO:0000256" key="4">
    <source>
        <dbReference type="ARBA" id="ARBA00023277"/>
    </source>
</evidence>
<feature type="domain" description="Amidohydrolase-related" evidence="6">
    <location>
        <begin position="43"/>
        <end position="357"/>
    </location>
</feature>
<comment type="caution">
    <text evidence="7">The sequence shown here is derived from an EMBL/GenBank/DDBJ whole genome shotgun (WGS) entry which is preliminary data.</text>
</comment>
<dbReference type="Gene3D" id="3.20.20.140">
    <property type="entry name" value="Metal-dependent hydrolases"/>
    <property type="match status" value="1"/>
</dbReference>
<keyword evidence="8" id="KW-1185">Reference proteome</keyword>
<reference evidence="8" key="1">
    <citation type="journal article" date="2019" name="Int. J. Syst. Evol. Microbiol.">
        <title>The Global Catalogue of Microorganisms (GCM) 10K type strain sequencing project: providing services to taxonomists for standard genome sequencing and annotation.</title>
        <authorList>
            <consortium name="The Broad Institute Genomics Platform"/>
            <consortium name="The Broad Institute Genome Sequencing Center for Infectious Disease"/>
            <person name="Wu L."/>
            <person name="Ma J."/>
        </authorList>
    </citation>
    <scope>NUCLEOTIDE SEQUENCE [LARGE SCALE GENOMIC DNA]</scope>
    <source>
        <strain evidence="8">KACC 11588</strain>
    </source>
</reference>
<dbReference type="Gene3D" id="2.30.40.10">
    <property type="entry name" value="Urease, subunit C, domain 1"/>
    <property type="match status" value="1"/>
</dbReference>
<dbReference type="InterPro" id="IPR011059">
    <property type="entry name" value="Metal-dep_hydrolase_composite"/>
</dbReference>
<organism evidence="7 8">
    <name type="scientific">Rubellimicrobium aerolatum</name>
    <dbReference type="NCBI Taxonomy" id="490979"/>
    <lineage>
        <taxon>Bacteria</taxon>
        <taxon>Pseudomonadati</taxon>
        <taxon>Pseudomonadota</taxon>
        <taxon>Alphaproteobacteria</taxon>
        <taxon>Rhodobacterales</taxon>
        <taxon>Roseobacteraceae</taxon>
        <taxon>Rubellimicrobium</taxon>
    </lineage>
</organism>
<dbReference type="GO" id="GO:0008448">
    <property type="term" value="F:N-acetylglucosamine-6-phosphate deacetylase activity"/>
    <property type="evidence" value="ECO:0007669"/>
    <property type="project" value="UniProtKB-EC"/>
</dbReference>
<keyword evidence="2" id="KW-0479">Metal-binding</keyword>
<evidence type="ECO:0000256" key="2">
    <source>
        <dbReference type="ARBA" id="ARBA00022723"/>
    </source>
</evidence>
<evidence type="ECO:0000313" key="7">
    <source>
        <dbReference type="EMBL" id="MFC5567443.1"/>
    </source>
</evidence>
<accession>A0ABW0SEP3</accession>
<evidence type="ECO:0000313" key="8">
    <source>
        <dbReference type="Proteomes" id="UP001596056"/>
    </source>
</evidence>
<name>A0ABW0SEP3_9RHOB</name>
<dbReference type="EC" id="3.5.1.25" evidence="7"/>
<dbReference type="SUPFAM" id="SSF51556">
    <property type="entry name" value="Metallo-dependent hydrolases"/>
    <property type="match status" value="1"/>
</dbReference>
<comment type="similarity">
    <text evidence="1 5">Belongs to the metallo-dependent hydrolases superfamily. NagA family.</text>
</comment>
<dbReference type="PANTHER" id="PTHR11113">
    <property type="entry name" value="N-ACETYLGLUCOSAMINE-6-PHOSPHATE DEACETYLASE"/>
    <property type="match status" value="1"/>
</dbReference>
<dbReference type="InterPro" id="IPR032466">
    <property type="entry name" value="Metal_Hydrolase"/>
</dbReference>
<evidence type="ECO:0000259" key="6">
    <source>
        <dbReference type="Pfam" id="PF01979"/>
    </source>
</evidence>
<sequence length="371" mass="38045">MTQDGQIRGSILTPDGWVSGRLVFDEHILAVQGVRVDDARAPFVIPGFIDLHVHGGGGHDVMSGTPGIRGMARLHARHGTTSLLATSVTAAVREIEAFLAAVASVMAEPGPGEARVTGAHLEGPFINPCKLGAQPSLARPVDLAGMADWLSTGVVRIVTLAPELDGAADLVSLVQAQGARAQLGHSLCTYAEATSALAQGCGITHLFNAMSGVSHRGSGLAGAALAHADWAEVIPDLIHVEAGAILAARRAIPNLYGVTDATAGAGMPDGQYALGTQHVMKRGSVMCLADGTLAGSALTMDQALRNLVGLGLDLAEASARLSRLPAEWAGLGDAGRLAPGLRADLVELDADLRVRSVHIAGRPVDLSTGTE</sequence>
<dbReference type="Proteomes" id="UP001596056">
    <property type="component" value="Unassembled WGS sequence"/>
</dbReference>
<keyword evidence="4 5" id="KW-0119">Carbohydrate metabolism</keyword>
<keyword evidence="3 5" id="KW-0378">Hydrolase</keyword>
<dbReference type="InterPro" id="IPR006680">
    <property type="entry name" value="Amidohydro-rel"/>
</dbReference>